<keyword evidence="7 8" id="KW-0349">Heme</keyword>
<evidence type="ECO:0000256" key="4">
    <source>
        <dbReference type="ARBA" id="ARBA00023002"/>
    </source>
</evidence>
<evidence type="ECO:0000256" key="7">
    <source>
        <dbReference type="PIRSR" id="PIRSR602401-1"/>
    </source>
</evidence>
<dbReference type="InterPro" id="IPR002401">
    <property type="entry name" value="Cyt_P450_E_grp-I"/>
</dbReference>
<dbReference type="Pfam" id="PF00067">
    <property type="entry name" value="p450"/>
    <property type="match status" value="1"/>
</dbReference>
<dbReference type="Gene3D" id="1.10.630.10">
    <property type="entry name" value="Cytochrome P450"/>
    <property type="match status" value="1"/>
</dbReference>
<comment type="similarity">
    <text evidence="2 8">Belongs to the cytochrome P450 family.</text>
</comment>
<dbReference type="GO" id="GO:0005506">
    <property type="term" value="F:iron ion binding"/>
    <property type="evidence" value="ECO:0007669"/>
    <property type="project" value="InterPro"/>
</dbReference>
<organism evidence="10 11">
    <name type="scientific">Trichonephila inaurata madagascariensis</name>
    <dbReference type="NCBI Taxonomy" id="2747483"/>
    <lineage>
        <taxon>Eukaryota</taxon>
        <taxon>Metazoa</taxon>
        <taxon>Ecdysozoa</taxon>
        <taxon>Arthropoda</taxon>
        <taxon>Chelicerata</taxon>
        <taxon>Arachnida</taxon>
        <taxon>Araneae</taxon>
        <taxon>Araneomorphae</taxon>
        <taxon>Entelegynae</taxon>
        <taxon>Araneoidea</taxon>
        <taxon>Nephilidae</taxon>
        <taxon>Trichonephila</taxon>
        <taxon>Trichonephila inaurata</taxon>
    </lineage>
</organism>
<dbReference type="GO" id="GO:0020037">
    <property type="term" value="F:heme binding"/>
    <property type="evidence" value="ECO:0007669"/>
    <property type="project" value="InterPro"/>
</dbReference>
<evidence type="ECO:0000313" key="10">
    <source>
        <dbReference type="EMBL" id="GFY48032.1"/>
    </source>
</evidence>
<keyword evidence="9" id="KW-0472">Membrane</keyword>
<dbReference type="InterPro" id="IPR017972">
    <property type="entry name" value="Cyt_P450_CS"/>
</dbReference>
<dbReference type="EMBL" id="BMAV01006296">
    <property type="protein sequence ID" value="GFY48032.1"/>
    <property type="molecule type" value="Genomic_DNA"/>
</dbReference>
<sequence>MFESLLKVKNEVWIAVFVTILVYIIGYLIRRFRLKFPPGPIGLPVVGYLPFLSKDVHLKFIELAKKYGDVFSMRLGSVPVVVLNDTASIREAFTKPECLGRPPHSSFSVFGVQSPFFMSDMHMWQEQRRFVVHTLKDLGLGRSKIEEQMLDEIAHFCNILKSHEGKPMDVIVPLTPSISNNICSLIFGKRYGYQEPERIALDTNLGEVGKIIGQTAAHIFFPWIKYIPFLMKLLDYEKGSRLFRNSEEIFTKKINEHKDTLDPKNIRDYMDRYLIEMEIRKKKDPDTTFTDATLMGSVGDLFGAGSETGRTSISWCLYVVAAYPDVQRKIQEEIMDVLGAERSPEFLDQKSMPFTHAVILEVMRWKSIVPINVLRYTLANTSISGYDIPQGTTIMANFWAVHHDPRNWEDPDTFKPERFLSPDGKSVVKSPSYMPFSVGKRACPGETMAYMQIFLYFVYILQKFDVRFPEGVKPDFEGNLTITFAPKPFKIRFIPRN</sequence>
<evidence type="ECO:0000256" key="3">
    <source>
        <dbReference type="ARBA" id="ARBA00022723"/>
    </source>
</evidence>
<evidence type="ECO:0000256" key="1">
    <source>
        <dbReference type="ARBA" id="ARBA00001971"/>
    </source>
</evidence>
<protein>
    <submittedName>
        <fullName evidence="10">Cytochrome P450 18a1</fullName>
    </submittedName>
</protein>
<dbReference type="PRINTS" id="PR00463">
    <property type="entry name" value="EP450I"/>
</dbReference>
<dbReference type="PROSITE" id="PS00086">
    <property type="entry name" value="CYTOCHROME_P450"/>
    <property type="match status" value="1"/>
</dbReference>
<keyword evidence="4 8" id="KW-0560">Oxidoreductase</keyword>
<evidence type="ECO:0000256" key="5">
    <source>
        <dbReference type="ARBA" id="ARBA00023004"/>
    </source>
</evidence>
<dbReference type="SUPFAM" id="SSF48264">
    <property type="entry name" value="Cytochrome P450"/>
    <property type="match status" value="1"/>
</dbReference>
<keyword evidence="11" id="KW-1185">Reference proteome</keyword>
<evidence type="ECO:0000256" key="6">
    <source>
        <dbReference type="ARBA" id="ARBA00023033"/>
    </source>
</evidence>
<keyword evidence="5 7" id="KW-0408">Iron</keyword>
<comment type="cofactor">
    <cofactor evidence="1 7">
        <name>heme</name>
        <dbReference type="ChEBI" id="CHEBI:30413"/>
    </cofactor>
</comment>
<evidence type="ECO:0000256" key="8">
    <source>
        <dbReference type="RuleBase" id="RU000461"/>
    </source>
</evidence>
<reference evidence="10" key="1">
    <citation type="submission" date="2020-08" db="EMBL/GenBank/DDBJ databases">
        <title>Multicomponent nature underlies the extraordinary mechanical properties of spider dragline silk.</title>
        <authorList>
            <person name="Kono N."/>
            <person name="Nakamura H."/>
            <person name="Mori M."/>
            <person name="Yoshida Y."/>
            <person name="Ohtoshi R."/>
            <person name="Malay A.D."/>
            <person name="Moran D.A.P."/>
            <person name="Tomita M."/>
            <person name="Numata K."/>
            <person name="Arakawa K."/>
        </authorList>
    </citation>
    <scope>NUCLEOTIDE SEQUENCE</scope>
</reference>
<evidence type="ECO:0000256" key="2">
    <source>
        <dbReference type="ARBA" id="ARBA00010617"/>
    </source>
</evidence>
<dbReference type="OrthoDB" id="1055148at2759"/>
<gene>
    <name evidence="10" type="primary">Cyp18a1</name>
    <name evidence="10" type="ORF">TNIN_277241</name>
</gene>
<dbReference type="AlphaFoldDB" id="A0A8X7BZ62"/>
<evidence type="ECO:0000256" key="9">
    <source>
        <dbReference type="SAM" id="Phobius"/>
    </source>
</evidence>
<dbReference type="FunFam" id="1.10.630.10:FF:000036">
    <property type="entry name" value="CYtochrome P450 family"/>
    <property type="match status" value="1"/>
</dbReference>
<dbReference type="InterPro" id="IPR036396">
    <property type="entry name" value="Cyt_P450_sf"/>
</dbReference>
<name>A0A8X7BZ62_9ARAC</name>
<evidence type="ECO:0000313" key="11">
    <source>
        <dbReference type="Proteomes" id="UP000886998"/>
    </source>
</evidence>
<dbReference type="InterPro" id="IPR050182">
    <property type="entry name" value="Cytochrome_P450_fam2"/>
</dbReference>
<dbReference type="Proteomes" id="UP000886998">
    <property type="component" value="Unassembled WGS sequence"/>
</dbReference>
<keyword evidence="6 8" id="KW-0503">Monooxygenase</keyword>
<keyword evidence="3 7" id="KW-0479">Metal-binding</keyword>
<dbReference type="PANTHER" id="PTHR24300">
    <property type="entry name" value="CYTOCHROME P450 508A4-RELATED"/>
    <property type="match status" value="1"/>
</dbReference>
<keyword evidence="9" id="KW-0812">Transmembrane</keyword>
<feature type="binding site" description="axial binding residue" evidence="7">
    <location>
        <position position="443"/>
    </location>
    <ligand>
        <name>heme</name>
        <dbReference type="ChEBI" id="CHEBI:30413"/>
    </ligand>
    <ligandPart>
        <name>Fe</name>
        <dbReference type="ChEBI" id="CHEBI:18248"/>
    </ligandPart>
</feature>
<dbReference type="GO" id="GO:0004497">
    <property type="term" value="F:monooxygenase activity"/>
    <property type="evidence" value="ECO:0007669"/>
    <property type="project" value="UniProtKB-KW"/>
</dbReference>
<accession>A0A8X7BZ62</accession>
<feature type="transmembrane region" description="Helical" evidence="9">
    <location>
        <begin position="12"/>
        <end position="29"/>
    </location>
</feature>
<comment type="caution">
    <text evidence="10">The sequence shown here is derived from an EMBL/GenBank/DDBJ whole genome shotgun (WGS) entry which is preliminary data.</text>
</comment>
<keyword evidence="9" id="KW-1133">Transmembrane helix</keyword>
<dbReference type="PRINTS" id="PR00385">
    <property type="entry name" value="P450"/>
</dbReference>
<dbReference type="GO" id="GO:0016705">
    <property type="term" value="F:oxidoreductase activity, acting on paired donors, with incorporation or reduction of molecular oxygen"/>
    <property type="evidence" value="ECO:0007669"/>
    <property type="project" value="InterPro"/>
</dbReference>
<proteinExistence type="inferred from homology"/>
<dbReference type="InterPro" id="IPR001128">
    <property type="entry name" value="Cyt_P450"/>
</dbReference>